<dbReference type="EMBL" id="JALLBG020000123">
    <property type="protein sequence ID" value="KAL3763356.1"/>
    <property type="molecule type" value="Genomic_DNA"/>
</dbReference>
<dbReference type="AlphaFoldDB" id="A0ABD3MN12"/>
<dbReference type="SUPFAM" id="SSF52540">
    <property type="entry name" value="P-loop containing nucleoside triphosphate hydrolases"/>
    <property type="match status" value="1"/>
</dbReference>
<feature type="region of interest" description="Disordered" evidence="1">
    <location>
        <begin position="498"/>
        <end position="578"/>
    </location>
</feature>
<dbReference type="InterPro" id="IPR027417">
    <property type="entry name" value="P-loop_NTPase"/>
</dbReference>
<feature type="compositionally biased region" description="Polar residues" evidence="1">
    <location>
        <begin position="1"/>
        <end position="14"/>
    </location>
</feature>
<dbReference type="Gene3D" id="3.40.50.300">
    <property type="entry name" value="P-loop containing nucleotide triphosphate hydrolases"/>
    <property type="match status" value="1"/>
</dbReference>
<keyword evidence="4" id="KW-1185">Reference proteome</keyword>
<organism evidence="3 4">
    <name type="scientific">Discostella pseudostelligera</name>
    <dbReference type="NCBI Taxonomy" id="259834"/>
    <lineage>
        <taxon>Eukaryota</taxon>
        <taxon>Sar</taxon>
        <taxon>Stramenopiles</taxon>
        <taxon>Ochrophyta</taxon>
        <taxon>Bacillariophyta</taxon>
        <taxon>Coscinodiscophyceae</taxon>
        <taxon>Thalassiosirophycidae</taxon>
        <taxon>Stephanodiscales</taxon>
        <taxon>Stephanodiscaceae</taxon>
        <taxon>Discostella</taxon>
    </lineage>
</organism>
<gene>
    <name evidence="3" type="ORF">ACHAWU_001929</name>
</gene>
<reference evidence="3 4" key="1">
    <citation type="submission" date="2024-10" db="EMBL/GenBank/DDBJ databases">
        <title>Updated reference genomes for cyclostephanoid diatoms.</title>
        <authorList>
            <person name="Roberts W.R."/>
            <person name="Alverson A.J."/>
        </authorList>
    </citation>
    <scope>NUCLEOTIDE SEQUENCE [LARGE SCALE GENOMIC DNA]</scope>
    <source>
        <strain evidence="3 4">AJA232-27</strain>
    </source>
</reference>
<keyword evidence="2" id="KW-0812">Transmembrane</keyword>
<evidence type="ECO:0000256" key="2">
    <source>
        <dbReference type="SAM" id="Phobius"/>
    </source>
</evidence>
<feature type="transmembrane region" description="Helical" evidence="2">
    <location>
        <begin position="51"/>
        <end position="70"/>
    </location>
</feature>
<comment type="caution">
    <text evidence="3">The sequence shown here is derived from an EMBL/GenBank/DDBJ whole genome shotgun (WGS) entry which is preliminary data.</text>
</comment>
<name>A0ABD3MN12_9STRA</name>
<feature type="compositionally biased region" description="Acidic residues" evidence="1">
    <location>
        <begin position="551"/>
        <end position="578"/>
    </location>
</feature>
<proteinExistence type="predicted"/>
<feature type="region of interest" description="Disordered" evidence="1">
    <location>
        <begin position="1"/>
        <end position="35"/>
    </location>
</feature>
<protein>
    <submittedName>
        <fullName evidence="3">Uncharacterized protein</fullName>
    </submittedName>
</protein>
<evidence type="ECO:0000313" key="4">
    <source>
        <dbReference type="Proteomes" id="UP001530293"/>
    </source>
</evidence>
<keyword evidence="2" id="KW-0472">Membrane</keyword>
<keyword evidence="2" id="KW-1133">Transmembrane helix</keyword>
<feature type="compositionally biased region" description="Acidic residues" evidence="1">
    <location>
        <begin position="513"/>
        <end position="544"/>
    </location>
</feature>
<sequence length="578" mass="67105">MNNGIISSSSTTQQHYRRSPVPFQQQPKLSHNHLSSSSTTGVISSGLFRKLLILLFVVVTFDLIYIWDYFNNLDDGSNYSNGPEAGMHTLHQSRRYATLYQQFLSGIHASSTSSNKSHGDRAAEDLYAQFENLSDSQKINELEREVMQWKHKYEDAMERLGEVPDRQDMPAIPFTPVPPNMQKSRSELDAEDTFGVDEKLVNILHSAGVSIDKELADQLPTWADVVSLYGDKPIVYGLETCEPYRRMVKPENRMIGPAGMFNTGTNLLYQLLTENCDIPEAHKKRREPRRNGMRWQVPWGKHNPPTTHRFKNIAKAWGRGIKQDDFMPVVLIKDPYTWMASQCRHKYATFWGHDKDHCPNLIRWMVTTHAIPSEVRVKFALVMKLYESLLDVWNKWYEEWEAQTFPHLTTRFEDLLFHGEEVTKMACECVGGVFTDEFEYVEDSAKADRGVHKGANGLVKAMLQYGDPSKRLDGFTDRDMVYASKKVNSDLMKRYSYPAPPLPASAASVQQVEEQEEEEEEEDPEDFREEDEDGEEDEDEEEEERERQREIEEEEREREEEGEEQDREEEEEEEREDD</sequence>
<evidence type="ECO:0000313" key="3">
    <source>
        <dbReference type="EMBL" id="KAL3763356.1"/>
    </source>
</evidence>
<accession>A0ABD3MN12</accession>
<evidence type="ECO:0000256" key="1">
    <source>
        <dbReference type="SAM" id="MobiDB-lite"/>
    </source>
</evidence>
<dbReference type="Proteomes" id="UP001530293">
    <property type="component" value="Unassembled WGS sequence"/>
</dbReference>